<evidence type="ECO:0000256" key="5">
    <source>
        <dbReference type="PROSITE-ProRule" id="PRU00309"/>
    </source>
</evidence>
<dbReference type="GO" id="GO:0000978">
    <property type="term" value="F:RNA polymerase II cis-regulatory region sequence-specific DNA binding"/>
    <property type="evidence" value="ECO:0007669"/>
    <property type="project" value="TreeGrafter"/>
</dbReference>
<organism evidence="7">
    <name type="scientific">Photinus pyralis</name>
    <name type="common">Common eastern firefly</name>
    <name type="synonym">Lampyris pyralis</name>
    <dbReference type="NCBI Taxonomy" id="7054"/>
    <lineage>
        <taxon>Eukaryota</taxon>
        <taxon>Metazoa</taxon>
        <taxon>Ecdysozoa</taxon>
        <taxon>Arthropoda</taxon>
        <taxon>Hexapoda</taxon>
        <taxon>Insecta</taxon>
        <taxon>Pterygota</taxon>
        <taxon>Neoptera</taxon>
        <taxon>Endopterygota</taxon>
        <taxon>Coleoptera</taxon>
        <taxon>Polyphaga</taxon>
        <taxon>Elateriformia</taxon>
        <taxon>Elateroidea</taxon>
        <taxon>Lampyridae</taxon>
        <taxon>Lampyrinae</taxon>
        <taxon>Photinus</taxon>
    </lineage>
</organism>
<dbReference type="PROSITE" id="PS50950">
    <property type="entry name" value="ZF_THAP"/>
    <property type="match status" value="1"/>
</dbReference>
<keyword evidence="2 5" id="KW-0863">Zinc-finger</keyword>
<dbReference type="AlphaFoldDB" id="A0A1Y1K167"/>
<dbReference type="EMBL" id="GEZM01095994">
    <property type="protein sequence ID" value="JAV55219.1"/>
    <property type="molecule type" value="Transcribed_RNA"/>
</dbReference>
<evidence type="ECO:0000313" key="7">
    <source>
        <dbReference type="EMBL" id="JAV55219.1"/>
    </source>
</evidence>
<keyword evidence="3" id="KW-0862">Zinc</keyword>
<keyword evidence="1" id="KW-0479">Metal-binding</keyword>
<accession>A0A1Y1K167</accession>
<dbReference type="InterPro" id="IPR006612">
    <property type="entry name" value="THAP_Znf"/>
</dbReference>
<dbReference type="InterPro" id="IPR026516">
    <property type="entry name" value="THAP1/10"/>
</dbReference>
<dbReference type="Pfam" id="PF05485">
    <property type="entry name" value="THAP"/>
    <property type="match status" value="1"/>
</dbReference>
<dbReference type="InterPro" id="IPR038441">
    <property type="entry name" value="THAP_Znf_sf"/>
</dbReference>
<reference evidence="7" key="1">
    <citation type="journal article" date="2016" name="Sci. Rep.">
        <title>Molecular characterization of firefly nuptial gifts: a multi-omics approach sheds light on postcopulatory sexual selection.</title>
        <authorList>
            <person name="Al-Wathiqui N."/>
            <person name="Fallon T.R."/>
            <person name="South A."/>
            <person name="Weng J.K."/>
            <person name="Lewis S.M."/>
        </authorList>
    </citation>
    <scope>NUCLEOTIDE SEQUENCE</scope>
</reference>
<proteinExistence type="predicted"/>
<dbReference type="SMART" id="SM00980">
    <property type="entry name" value="THAP"/>
    <property type="match status" value="1"/>
</dbReference>
<dbReference type="Gene3D" id="6.20.210.20">
    <property type="entry name" value="THAP domain"/>
    <property type="match status" value="1"/>
</dbReference>
<evidence type="ECO:0000256" key="4">
    <source>
        <dbReference type="ARBA" id="ARBA00023125"/>
    </source>
</evidence>
<keyword evidence="4 5" id="KW-0238">DNA-binding</keyword>
<name>A0A1Y1K167_PHOPY</name>
<evidence type="ECO:0000256" key="1">
    <source>
        <dbReference type="ARBA" id="ARBA00022723"/>
    </source>
</evidence>
<evidence type="ECO:0000259" key="6">
    <source>
        <dbReference type="PROSITE" id="PS50950"/>
    </source>
</evidence>
<feature type="domain" description="THAP-type" evidence="6">
    <location>
        <begin position="15"/>
        <end position="94"/>
    </location>
</feature>
<evidence type="ECO:0000256" key="2">
    <source>
        <dbReference type="ARBA" id="ARBA00022771"/>
    </source>
</evidence>
<sequence>MKLCLDFLLIYCKNMPHCSVLECSNNTKNSGSFYSYFSFPSDPEIRVKWLRAIGRDINYLIVHERVCSEHFTKDVIIKEGSKRLLKKGAIPSLNIPLPHNIHCTTEVQHVDDKSRTVPSHRNTISFC</sequence>
<dbReference type="SMART" id="SM00692">
    <property type="entry name" value="DM3"/>
    <property type="match status" value="1"/>
</dbReference>
<dbReference type="GO" id="GO:0005634">
    <property type="term" value="C:nucleus"/>
    <property type="evidence" value="ECO:0007669"/>
    <property type="project" value="TreeGrafter"/>
</dbReference>
<dbReference type="SUPFAM" id="SSF57716">
    <property type="entry name" value="Glucocorticoid receptor-like (DNA-binding domain)"/>
    <property type="match status" value="1"/>
</dbReference>
<dbReference type="GO" id="GO:0008270">
    <property type="term" value="F:zinc ion binding"/>
    <property type="evidence" value="ECO:0007669"/>
    <property type="project" value="UniProtKB-KW"/>
</dbReference>
<protein>
    <recommendedName>
        <fullName evidence="6">THAP-type domain-containing protein</fullName>
    </recommendedName>
</protein>
<dbReference type="GO" id="GO:0003700">
    <property type="term" value="F:DNA-binding transcription factor activity"/>
    <property type="evidence" value="ECO:0007669"/>
    <property type="project" value="TreeGrafter"/>
</dbReference>
<dbReference type="PANTHER" id="PTHR46600">
    <property type="entry name" value="THAP DOMAIN-CONTAINING"/>
    <property type="match status" value="1"/>
</dbReference>
<evidence type="ECO:0000256" key="3">
    <source>
        <dbReference type="ARBA" id="ARBA00022833"/>
    </source>
</evidence>
<dbReference type="GO" id="GO:0006357">
    <property type="term" value="P:regulation of transcription by RNA polymerase II"/>
    <property type="evidence" value="ECO:0007669"/>
    <property type="project" value="TreeGrafter"/>
</dbReference>
<dbReference type="PANTHER" id="PTHR46600:SF7">
    <property type="entry name" value="SI:DKEY-228B2.6-RELATED"/>
    <property type="match status" value="1"/>
</dbReference>